<dbReference type="NCBIfam" id="TIGR02605">
    <property type="entry name" value="CxxC_CxxC_SSSS"/>
    <property type="match status" value="1"/>
</dbReference>
<accession>A0A2W5MHX1</accession>
<proteinExistence type="predicted"/>
<dbReference type="Proteomes" id="UP000249046">
    <property type="component" value="Unassembled WGS sequence"/>
</dbReference>
<dbReference type="AlphaFoldDB" id="A0A2W5MHX1"/>
<sequence>MPIHHYRPREADTGCPQCRAGFDLLQRLADPALTACPSCAAPVERVISAPQVVSGGAHHLRESNVAKNGFTQYRRIGKGLYEKTAGKGPDVISGD</sequence>
<dbReference type="Pfam" id="PF09723">
    <property type="entry name" value="Zn_ribbon_8"/>
    <property type="match status" value="1"/>
</dbReference>
<comment type="caution">
    <text evidence="2">The sequence shown here is derived from an EMBL/GenBank/DDBJ whole genome shotgun (WGS) entry which is preliminary data.</text>
</comment>
<evidence type="ECO:0000313" key="3">
    <source>
        <dbReference type="Proteomes" id="UP000249046"/>
    </source>
</evidence>
<gene>
    <name evidence="2" type="ORF">DI564_01755</name>
</gene>
<dbReference type="SMART" id="SM00834">
    <property type="entry name" value="CxxC_CXXC_SSSS"/>
    <property type="match status" value="1"/>
</dbReference>
<name>A0A2W5MHX1_9GAMM</name>
<protein>
    <submittedName>
        <fullName evidence="2">FmdB family transcriptional regulator</fullName>
    </submittedName>
</protein>
<organism evidence="2 3">
    <name type="scientific">Rhodanobacter denitrificans</name>
    <dbReference type="NCBI Taxonomy" id="666685"/>
    <lineage>
        <taxon>Bacteria</taxon>
        <taxon>Pseudomonadati</taxon>
        <taxon>Pseudomonadota</taxon>
        <taxon>Gammaproteobacteria</taxon>
        <taxon>Lysobacterales</taxon>
        <taxon>Rhodanobacteraceae</taxon>
        <taxon>Rhodanobacter</taxon>
    </lineage>
</organism>
<reference evidence="2 3" key="1">
    <citation type="submission" date="2017-08" db="EMBL/GenBank/DDBJ databases">
        <title>Infants hospitalized years apart are colonized by the same room-sourced microbial strains.</title>
        <authorList>
            <person name="Brooks B."/>
            <person name="Olm M.R."/>
            <person name="Firek B.A."/>
            <person name="Baker R."/>
            <person name="Thomas B.C."/>
            <person name="Morowitz M.J."/>
            <person name="Banfield J.F."/>
        </authorList>
    </citation>
    <scope>NUCLEOTIDE SEQUENCE [LARGE SCALE GENOMIC DNA]</scope>
    <source>
        <strain evidence="2">S2_005_003_R2_42</strain>
    </source>
</reference>
<dbReference type="EMBL" id="QFPO01000002">
    <property type="protein sequence ID" value="PZQ19457.1"/>
    <property type="molecule type" value="Genomic_DNA"/>
</dbReference>
<dbReference type="InterPro" id="IPR013429">
    <property type="entry name" value="Regulatory_FmdB_Zinc_ribbon"/>
</dbReference>
<feature type="domain" description="Putative regulatory protein FmdB zinc ribbon" evidence="1">
    <location>
        <begin position="1"/>
        <end position="48"/>
    </location>
</feature>
<evidence type="ECO:0000259" key="1">
    <source>
        <dbReference type="SMART" id="SM00834"/>
    </source>
</evidence>
<evidence type="ECO:0000313" key="2">
    <source>
        <dbReference type="EMBL" id="PZQ19457.1"/>
    </source>
</evidence>